<dbReference type="PANTHER" id="PTHR47926">
    <property type="entry name" value="PENTATRICOPEPTIDE REPEAT-CONTAINING PROTEIN"/>
    <property type="match status" value="1"/>
</dbReference>
<feature type="repeat" description="PPR" evidence="2">
    <location>
        <begin position="493"/>
        <end position="528"/>
    </location>
</feature>
<organism evidence="3 4">
    <name type="scientific">Aristolochia fimbriata</name>
    <name type="common">White veined hardy Dutchman's pipe vine</name>
    <dbReference type="NCBI Taxonomy" id="158543"/>
    <lineage>
        <taxon>Eukaryota</taxon>
        <taxon>Viridiplantae</taxon>
        <taxon>Streptophyta</taxon>
        <taxon>Embryophyta</taxon>
        <taxon>Tracheophyta</taxon>
        <taxon>Spermatophyta</taxon>
        <taxon>Magnoliopsida</taxon>
        <taxon>Magnoliidae</taxon>
        <taxon>Piperales</taxon>
        <taxon>Aristolochiaceae</taxon>
        <taxon>Aristolochia</taxon>
    </lineage>
</organism>
<dbReference type="GO" id="GO:0009451">
    <property type="term" value="P:RNA modification"/>
    <property type="evidence" value="ECO:0007669"/>
    <property type="project" value="InterPro"/>
</dbReference>
<keyword evidence="4" id="KW-1185">Reference proteome</keyword>
<accession>A0AAV7DR50</accession>
<evidence type="ECO:0000313" key="3">
    <source>
        <dbReference type="EMBL" id="KAG9439027.1"/>
    </source>
</evidence>
<sequence length="643" mass="71533">MTKQAASAILNLYIERGQWRQVFSLYHRMRGDGFQPDTFTFPLLLKACSAEPPFIHLGRSVHSDALKRGFGGDPYANNALITMYARCGYLHQARRVLDEIAEPGSVLWNTAISCFFRAGDCKGARQIFEQLKEPNVVTWSAMISGYTQNGRADEALLVFKRLRGEWSGVGDETGICLLPNSNTVAGVLSACVQLRKVSFGMQVHAYTEKISTFSESDTFVGGILIDLYGRCGKIELAQRAFDFMLEKCVVTWSTLISAYVSNEHHYSAIKVFRGMTRADIKPNYFTVSMLINACGSILKLLLGKEIHGFVVKNQIDPDIVVSTSLIDMYSKCGFIEYARRVFEMDSLFIQSNRTPMWNALMAGQVVNNHLVESWDLFRLMTQLANNDAKPNQVTMAIVLPLCARSSSLLCGKEIHCYCIKFGLDIDMLVGNALVDMYSKCGKIELARSHFDRMPNKNRISWTTMVDGYGMHGDGEGAISVFESMVAENDVEPDQITFVALISACSHAGLVDKGLEYFKIMTEDFGLIPSDENYGCVVDLLARAGKIDEAKKLIASMPRKPGPNVWGALLSACRKHGAINEAELASGHLLELDPNEAGFQALMSNIYAEKGRMDGVEKVRNTMKDMGMVKRHGCSWLEEHCMLL</sequence>
<evidence type="ECO:0008006" key="5">
    <source>
        <dbReference type="Google" id="ProtNLM"/>
    </source>
</evidence>
<gene>
    <name evidence="3" type="ORF">H6P81_019192</name>
</gene>
<dbReference type="AlphaFoldDB" id="A0AAV7DR50"/>
<dbReference type="GO" id="GO:0003723">
    <property type="term" value="F:RNA binding"/>
    <property type="evidence" value="ECO:0007669"/>
    <property type="project" value="InterPro"/>
</dbReference>
<evidence type="ECO:0000313" key="4">
    <source>
        <dbReference type="Proteomes" id="UP000825729"/>
    </source>
</evidence>
<comment type="caution">
    <text evidence="3">The sequence shown here is derived from an EMBL/GenBank/DDBJ whole genome shotgun (WGS) entry which is preliminary data.</text>
</comment>
<reference evidence="3 4" key="1">
    <citation type="submission" date="2021-07" db="EMBL/GenBank/DDBJ databases">
        <title>The Aristolochia fimbriata genome: insights into angiosperm evolution, floral development and chemical biosynthesis.</title>
        <authorList>
            <person name="Jiao Y."/>
        </authorList>
    </citation>
    <scope>NUCLEOTIDE SEQUENCE [LARGE SCALE GENOMIC DNA]</scope>
    <source>
        <strain evidence="3">IBCAS-2021</strain>
        <tissue evidence="3">Leaf</tissue>
    </source>
</reference>
<feature type="repeat" description="PPR" evidence="2">
    <location>
        <begin position="2"/>
        <end position="36"/>
    </location>
</feature>
<keyword evidence="1" id="KW-0677">Repeat</keyword>
<feature type="repeat" description="PPR" evidence="2">
    <location>
        <begin position="457"/>
        <end position="492"/>
    </location>
</feature>
<dbReference type="NCBIfam" id="TIGR00756">
    <property type="entry name" value="PPR"/>
    <property type="match status" value="6"/>
</dbReference>
<dbReference type="InterPro" id="IPR011990">
    <property type="entry name" value="TPR-like_helical_dom_sf"/>
</dbReference>
<dbReference type="FunFam" id="1.25.40.10:FF:000090">
    <property type="entry name" value="Pentatricopeptide repeat-containing protein, chloroplastic"/>
    <property type="match status" value="1"/>
</dbReference>
<dbReference type="EMBL" id="JAINDJ010000008">
    <property type="protein sequence ID" value="KAG9439027.1"/>
    <property type="molecule type" value="Genomic_DNA"/>
</dbReference>
<proteinExistence type="predicted"/>
<dbReference type="InterPro" id="IPR046848">
    <property type="entry name" value="E_motif"/>
</dbReference>
<evidence type="ECO:0000256" key="2">
    <source>
        <dbReference type="PROSITE-ProRule" id="PRU00708"/>
    </source>
</evidence>
<dbReference type="PROSITE" id="PS51375">
    <property type="entry name" value="PPR"/>
    <property type="match status" value="6"/>
</dbReference>
<dbReference type="Pfam" id="PF01535">
    <property type="entry name" value="PPR"/>
    <property type="match status" value="7"/>
</dbReference>
<feature type="repeat" description="PPR" evidence="2">
    <location>
        <begin position="73"/>
        <end position="107"/>
    </location>
</feature>
<dbReference type="PANTHER" id="PTHR47926:SF452">
    <property type="entry name" value="PENTATRICOPEPTIDE REPEAT-CONTAINING PROTEIN"/>
    <property type="match status" value="1"/>
</dbReference>
<feature type="repeat" description="PPR" evidence="2">
    <location>
        <begin position="248"/>
        <end position="282"/>
    </location>
</feature>
<dbReference type="InterPro" id="IPR046960">
    <property type="entry name" value="PPR_At4g14850-like_plant"/>
</dbReference>
<name>A0AAV7DR50_ARIFI</name>
<dbReference type="InterPro" id="IPR002885">
    <property type="entry name" value="PPR_rpt"/>
</dbReference>
<dbReference type="Pfam" id="PF13041">
    <property type="entry name" value="PPR_2"/>
    <property type="match status" value="3"/>
</dbReference>
<evidence type="ECO:0000256" key="1">
    <source>
        <dbReference type="ARBA" id="ARBA00022737"/>
    </source>
</evidence>
<dbReference type="Gene3D" id="1.25.40.10">
    <property type="entry name" value="Tetratricopeptide repeat domain"/>
    <property type="match status" value="5"/>
</dbReference>
<dbReference type="Pfam" id="PF20431">
    <property type="entry name" value="E_motif"/>
    <property type="match status" value="1"/>
</dbReference>
<protein>
    <recommendedName>
        <fullName evidence="5">Pentatricopeptide repeat-containing protein</fullName>
    </recommendedName>
</protein>
<feature type="repeat" description="PPR" evidence="2">
    <location>
        <begin position="135"/>
        <end position="165"/>
    </location>
</feature>
<dbReference type="Proteomes" id="UP000825729">
    <property type="component" value="Unassembled WGS sequence"/>
</dbReference>